<dbReference type="SUPFAM" id="SSF48403">
    <property type="entry name" value="Ankyrin repeat"/>
    <property type="match status" value="1"/>
</dbReference>
<dbReference type="InParanoid" id="E1ZMR1"/>
<evidence type="ECO:0008006" key="4">
    <source>
        <dbReference type="Google" id="ProtNLM"/>
    </source>
</evidence>
<accession>E1ZMR1</accession>
<evidence type="ECO:0000313" key="2">
    <source>
        <dbReference type="EMBL" id="EFN52735.1"/>
    </source>
</evidence>
<protein>
    <recommendedName>
        <fullName evidence="4">SGNH hydrolase-type esterase domain-containing protein</fullName>
    </recommendedName>
</protein>
<keyword evidence="3" id="KW-1185">Reference proteome</keyword>
<dbReference type="GeneID" id="17352312"/>
<evidence type="ECO:0000313" key="3">
    <source>
        <dbReference type="Proteomes" id="UP000008141"/>
    </source>
</evidence>
<dbReference type="Gene3D" id="1.25.40.20">
    <property type="entry name" value="Ankyrin repeat-containing domain"/>
    <property type="match status" value="1"/>
</dbReference>
<dbReference type="Gene3D" id="3.40.50.1110">
    <property type="entry name" value="SGNH hydrolase"/>
    <property type="match status" value="1"/>
</dbReference>
<dbReference type="InterPro" id="IPR036770">
    <property type="entry name" value="Ankyrin_rpt-contain_sf"/>
</dbReference>
<dbReference type="KEGG" id="cvr:CHLNCDRAFT_54149"/>
<proteinExistence type="predicted"/>
<dbReference type="RefSeq" id="XP_005844837.1">
    <property type="nucleotide sequence ID" value="XM_005844775.1"/>
</dbReference>
<organism evidence="3">
    <name type="scientific">Chlorella variabilis</name>
    <name type="common">Green alga</name>
    <dbReference type="NCBI Taxonomy" id="554065"/>
    <lineage>
        <taxon>Eukaryota</taxon>
        <taxon>Viridiplantae</taxon>
        <taxon>Chlorophyta</taxon>
        <taxon>core chlorophytes</taxon>
        <taxon>Trebouxiophyceae</taxon>
        <taxon>Chlorellales</taxon>
        <taxon>Chlorellaceae</taxon>
        <taxon>Chlorella clade</taxon>
        <taxon>Chlorella</taxon>
    </lineage>
</organism>
<dbReference type="OrthoDB" id="445007at2759"/>
<dbReference type="Proteomes" id="UP000008141">
    <property type="component" value="Unassembled WGS sequence"/>
</dbReference>
<name>E1ZMR1_CHLVA</name>
<gene>
    <name evidence="2" type="ORF">CHLNCDRAFT_54149</name>
</gene>
<sequence>MTKESDGHVGKAVEEGGYDVVGGAFELGDVSFHSGWCFHRADENTSGEWRNIMTMIYMDKQMRMVEPRNENQRLDRERYLEGVSPGEKRRGTRVREPDAAGAAAVAGASGTLRTELTRALLLRDVAGLRALQARCRPADLWFTEPMSVYHAAALSDCHEAIPLLLAVGAPISCSHAAHPSPDYAAAFSSVVERPRQGCIAALANNALAAAAILGHVGSTAALLAAGAGVDVGTHWYTPLESAAVNVGEWAPRDAEAMMRLLLEGGADPTRLRLEEALEPCCAAEGGAPGRLLLAALRRRSEAGLLGWPLETVEASEALFNGIGLADAADSLPHFAELAEETRFMMCNLDVAALAYALLEAAAEKGSSRVLQLAVHGDAGPGGAAWLEPPPPPGSEAARQFLAGPYRSLGPDLLPIAAENGRGEAVGLLLRDGQPVPAAVLCGAVRGGSLDVLEALLEAGHPEVPTSAGALTWHGTVELPGARYTCPILTALQARIELERKDRERQQQPEEEGWVLRYNSARGGWTSKPPPGQKKRQEEEAGERGATAWDAKLLPLVERLVAAGYRPSVYESVSVRTRGSAARMLEGFDPAEVDTSLEVEGRGTTQPQPWQSAKWRWPSPSWLLSLWVSCHHADDTRTPLAGFCCGEAARVPGLPSWAKDPKAARWRAYRYKQLDKTRAKIAAINRSGQRQDFLLYGCSVVTLLDRQRSSPGAWDDHFGRGWRATAMGISGSDVADVVWRLLAGGERPAKDPKVIGFLMAGHDDLDGHKEMDFLLGWVRAAMPGTKALLMGILPFRGVDLRQVNKKYAQVAKRNGATFLDCGRFYDPTDKRVSYDYGHPTVAGQKIILDCMLPVVKKLARK</sequence>
<dbReference type="SUPFAM" id="SSF52266">
    <property type="entry name" value="SGNH hydrolase"/>
    <property type="match status" value="1"/>
</dbReference>
<dbReference type="Gene3D" id="2.60.120.620">
    <property type="entry name" value="q2cbj1_9rhob like domain"/>
    <property type="match status" value="1"/>
</dbReference>
<dbReference type="SUPFAM" id="SSF51197">
    <property type="entry name" value="Clavaminate synthase-like"/>
    <property type="match status" value="1"/>
</dbReference>
<dbReference type="InterPro" id="IPR036514">
    <property type="entry name" value="SGNH_hydro_sf"/>
</dbReference>
<feature type="region of interest" description="Disordered" evidence="1">
    <location>
        <begin position="519"/>
        <end position="545"/>
    </location>
</feature>
<evidence type="ECO:0000256" key="1">
    <source>
        <dbReference type="SAM" id="MobiDB-lite"/>
    </source>
</evidence>
<dbReference type="EMBL" id="GL433854">
    <property type="protein sequence ID" value="EFN52735.1"/>
    <property type="molecule type" value="Genomic_DNA"/>
</dbReference>
<dbReference type="AlphaFoldDB" id="E1ZMR1"/>
<reference evidence="2 3" key="1">
    <citation type="journal article" date="2010" name="Plant Cell">
        <title>The Chlorella variabilis NC64A genome reveals adaptation to photosymbiosis, coevolution with viruses, and cryptic sex.</title>
        <authorList>
            <person name="Blanc G."/>
            <person name="Duncan G."/>
            <person name="Agarkova I."/>
            <person name="Borodovsky M."/>
            <person name="Gurnon J."/>
            <person name="Kuo A."/>
            <person name="Lindquist E."/>
            <person name="Lucas S."/>
            <person name="Pangilinan J."/>
            <person name="Polle J."/>
            <person name="Salamov A."/>
            <person name="Terry A."/>
            <person name="Yamada T."/>
            <person name="Dunigan D.D."/>
            <person name="Grigoriev I.V."/>
            <person name="Claverie J.M."/>
            <person name="Van Etten J.L."/>
        </authorList>
    </citation>
    <scope>NUCLEOTIDE SEQUENCE [LARGE SCALE GENOMIC DNA]</scope>
    <source>
        <strain evidence="2 3">NC64A</strain>
    </source>
</reference>